<evidence type="ECO:0000256" key="5">
    <source>
        <dbReference type="ARBA" id="ARBA00047942"/>
    </source>
</evidence>
<gene>
    <name evidence="7" type="ORF">AS888_19305</name>
</gene>
<dbReference type="PROSITE" id="PS00092">
    <property type="entry name" value="N6_MTASE"/>
    <property type="match status" value="1"/>
</dbReference>
<evidence type="ECO:0000259" key="6">
    <source>
        <dbReference type="Pfam" id="PF07669"/>
    </source>
</evidence>
<dbReference type="GO" id="GO:0003676">
    <property type="term" value="F:nucleic acid binding"/>
    <property type="evidence" value="ECO:0007669"/>
    <property type="project" value="InterPro"/>
</dbReference>
<dbReference type="Pfam" id="PF07669">
    <property type="entry name" value="Eco57I"/>
    <property type="match status" value="1"/>
</dbReference>
<dbReference type="SUPFAM" id="SSF53335">
    <property type="entry name" value="S-adenosyl-L-methionine-dependent methyltransferases"/>
    <property type="match status" value="1"/>
</dbReference>
<keyword evidence="3" id="KW-0808">Transferase</keyword>
<reference evidence="7 8" key="1">
    <citation type="submission" date="2015-11" db="EMBL/GenBank/DDBJ databases">
        <title>Genome Sequence of Bacillus simplex strain VanAntwerpen2.</title>
        <authorList>
            <person name="Couger M.B."/>
        </authorList>
    </citation>
    <scope>NUCLEOTIDE SEQUENCE [LARGE SCALE GENOMIC DNA]</scope>
    <source>
        <strain evidence="7 8">VanAntwerpen02</strain>
    </source>
</reference>
<dbReference type="RefSeq" id="WP_061142116.1">
    <property type="nucleotide sequence ID" value="NZ_LNNH01000018.1"/>
</dbReference>
<sequence>MYESLYNTLKTAKNKWENEEELRISWIRALSDSLGIDLQAERDRNDSSYNEVIIEFKSKGLFKGKTTSRSFKEAIYDRLKPYIEKKAKGEGLSEGDYIGIAIDGEHICFAKMLDGEIIHDELLPFSLESVTMVATAFKDSFRRAVTAKNLVEDFGLSSDTGHELMQALSDALSMNLLDRKNNKIKMLFEEWRTLFGQVADLTSTQINGIKKSIGFSVSPNLPAHLQIPASLFVIHSYNSLIIKLLAAEIVSAHGMTSKKVFAQTAATYDDERLMRSFSQEIEKGRLFEAAGISGFVEEAIFSWYLDACQHKATREVILSSLRNTLIKMSFYRTDVLVEARTQDVLKGFYQALVPTELRKSLGEYYTPDWLVEFTLDKFEDLNWLGSRFLDPTCGSASFLLGLIKRIRKEAENEELSSRQTLQLITENVWGFDLNPLAVQTARVNYLIAIADLLKMSPGRNVEIPILMADAIYAPSDDPKSDEEVVTYSIGSQIANLTVQIPKSLAFDRKRLDRVFEIMGEQVEQDVEFEKVLGRLVRIKLLREEEAKSWEQPLKATYNRILDLHRESWNGIWFRIIRNFFWSANAGEFDVIVGNPPWVRWSKLPELYRKRVKPTCLQYDIFSSTPYHGGNELDISGMITYTVADKWLKEDGYLAFVITQTHFQSPSSEGFRSFRINDEEMLVPISIDDMKELKPFNDAANKTVVALFKKELRSSIDYPVPYNIWRARTGSKRTILPYLPLNKVYEQVQMFEMEANPVNEEKSPWAVLPPGRFKDMKNITGKGGWIQGRKGITADLNGVYFVNIVAVNDEDGLVQIETRPESGKKDIGPKSKYWIEPGMLHPLIKGASDFKKFKVQPKNDLYVLLPNEGIKKEHFETSEELLDTEYQLTKRYFADFRDLLLQRSTRKLYLKDKPYYGVYNVGEYTFAPFKVVWAEQSSKFVSAVVTEKDVPLVGSRPYIPDHKVFFVDFEVAEPAYYLCGLLNSKLVREFVESHNIAIQVGNIFKHMNLPFFDPDNEQHVALADYVQEAHSSGLTEGLENVIQELSDSILGL</sequence>
<keyword evidence="4" id="KW-0949">S-adenosyl-L-methionine</keyword>
<keyword evidence="8" id="KW-1185">Reference proteome</keyword>
<evidence type="ECO:0000256" key="1">
    <source>
        <dbReference type="ARBA" id="ARBA00011900"/>
    </source>
</evidence>
<dbReference type="EMBL" id="LNNH01000018">
    <property type="protein sequence ID" value="KWW20287.1"/>
    <property type="molecule type" value="Genomic_DNA"/>
</dbReference>
<evidence type="ECO:0000256" key="4">
    <source>
        <dbReference type="ARBA" id="ARBA00022691"/>
    </source>
</evidence>
<dbReference type="InterPro" id="IPR050953">
    <property type="entry name" value="N4_N6_ade-DNA_methylase"/>
</dbReference>
<evidence type="ECO:0000313" key="7">
    <source>
        <dbReference type="EMBL" id="KWW20287.1"/>
    </source>
</evidence>
<protein>
    <recommendedName>
        <fullName evidence="1">site-specific DNA-methyltransferase (adenine-specific)</fullName>
        <ecNumber evidence="1">2.1.1.72</ecNumber>
    </recommendedName>
</protein>
<dbReference type="GO" id="GO:0009007">
    <property type="term" value="F:site-specific DNA-methyltransferase (adenine-specific) activity"/>
    <property type="evidence" value="ECO:0007669"/>
    <property type="project" value="UniProtKB-EC"/>
</dbReference>
<dbReference type="Gene3D" id="3.40.50.150">
    <property type="entry name" value="Vaccinia Virus protein VP39"/>
    <property type="match status" value="1"/>
</dbReference>
<evidence type="ECO:0000256" key="2">
    <source>
        <dbReference type="ARBA" id="ARBA00022603"/>
    </source>
</evidence>
<dbReference type="InterPro" id="IPR029063">
    <property type="entry name" value="SAM-dependent_MTases_sf"/>
</dbReference>
<dbReference type="AlphaFoldDB" id="A0A109MYM0"/>
<dbReference type="InterPro" id="IPR002052">
    <property type="entry name" value="DNA_methylase_N6_adenine_CS"/>
</dbReference>
<feature type="domain" description="Type II methyltransferase M.TaqI-like" evidence="6">
    <location>
        <begin position="426"/>
        <end position="678"/>
    </location>
</feature>
<comment type="caution">
    <text evidence="7">The sequence shown here is derived from an EMBL/GenBank/DDBJ whole genome shotgun (WGS) entry which is preliminary data.</text>
</comment>
<dbReference type="PRINTS" id="PR00507">
    <property type="entry name" value="N12N6MTFRASE"/>
</dbReference>
<keyword evidence="2" id="KW-0489">Methyltransferase</keyword>
<dbReference type="Proteomes" id="UP000064189">
    <property type="component" value="Unassembled WGS sequence"/>
</dbReference>
<name>A0A109MYM0_9BACI</name>
<dbReference type="GO" id="GO:0032259">
    <property type="term" value="P:methylation"/>
    <property type="evidence" value="ECO:0007669"/>
    <property type="project" value="UniProtKB-KW"/>
</dbReference>
<organism evidence="7 8">
    <name type="scientific">Peribacillus simplex</name>
    <dbReference type="NCBI Taxonomy" id="1478"/>
    <lineage>
        <taxon>Bacteria</taxon>
        <taxon>Bacillati</taxon>
        <taxon>Bacillota</taxon>
        <taxon>Bacilli</taxon>
        <taxon>Bacillales</taxon>
        <taxon>Bacillaceae</taxon>
        <taxon>Peribacillus</taxon>
    </lineage>
</organism>
<dbReference type="PANTHER" id="PTHR33841">
    <property type="entry name" value="DNA METHYLTRANSFERASE YEEA-RELATED"/>
    <property type="match status" value="1"/>
</dbReference>
<evidence type="ECO:0000313" key="8">
    <source>
        <dbReference type="Proteomes" id="UP000064189"/>
    </source>
</evidence>
<comment type="catalytic activity">
    <reaction evidence="5">
        <text>a 2'-deoxyadenosine in DNA + S-adenosyl-L-methionine = an N(6)-methyl-2'-deoxyadenosine in DNA + S-adenosyl-L-homocysteine + H(+)</text>
        <dbReference type="Rhea" id="RHEA:15197"/>
        <dbReference type="Rhea" id="RHEA-COMP:12418"/>
        <dbReference type="Rhea" id="RHEA-COMP:12419"/>
        <dbReference type="ChEBI" id="CHEBI:15378"/>
        <dbReference type="ChEBI" id="CHEBI:57856"/>
        <dbReference type="ChEBI" id="CHEBI:59789"/>
        <dbReference type="ChEBI" id="CHEBI:90615"/>
        <dbReference type="ChEBI" id="CHEBI:90616"/>
        <dbReference type="EC" id="2.1.1.72"/>
    </reaction>
</comment>
<dbReference type="GO" id="GO:0006304">
    <property type="term" value="P:DNA modification"/>
    <property type="evidence" value="ECO:0007669"/>
    <property type="project" value="InterPro"/>
</dbReference>
<accession>A0A109MYM0</accession>
<proteinExistence type="predicted"/>
<evidence type="ECO:0000256" key="3">
    <source>
        <dbReference type="ARBA" id="ARBA00022679"/>
    </source>
</evidence>
<dbReference type="EC" id="2.1.1.72" evidence="1"/>
<dbReference type="InterPro" id="IPR011639">
    <property type="entry name" value="MethylTrfase_TaqI-like_dom"/>
</dbReference>
<dbReference type="PANTHER" id="PTHR33841:SF4">
    <property type="entry name" value="RESTRICTION MODIFICATION SYSTEM DNA SPECIFICITY DOMAIN"/>
    <property type="match status" value="1"/>
</dbReference>